<comment type="caution">
    <text evidence="2">The sequence shown here is derived from an EMBL/GenBank/DDBJ whole genome shotgun (WGS) entry which is preliminary data.</text>
</comment>
<evidence type="ECO:0000313" key="3">
    <source>
        <dbReference type="Proteomes" id="UP000721045"/>
    </source>
</evidence>
<dbReference type="EMBL" id="JABZYP010000011">
    <property type="protein sequence ID" value="MBF1712874.1"/>
    <property type="molecule type" value="Genomic_DNA"/>
</dbReference>
<keyword evidence="1" id="KW-0812">Transmembrane</keyword>
<protein>
    <submittedName>
        <fullName evidence="2">Uncharacterized protein</fullName>
    </submittedName>
</protein>
<organism evidence="2 3">
    <name type="scientific">Streptococcus intermedius</name>
    <dbReference type="NCBI Taxonomy" id="1338"/>
    <lineage>
        <taxon>Bacteria</taxon>
        <taxon>Bacillati</taxon>
        <taxon>Bacillota</taxon>
        <taxon>Bacilli</taxon>
        <taxon>Lactobacillales</taxon>
        <taxon>Streptococcaceae</taxon>
        <taxon>Streptococcus</taxon>
        <taxon>Streptococcus anginosus group</taxon>
    </lineage>
</organism>
<keyword evidence="1" id="KW-0472">Membrane</keyword>
<evidence type="ECO:0000313" key="2">
    <source>
        <dbReference type="EMBL" id="MBF1712874.1"/>
    </source>
</evidence>
<reference evidence="2" key="1">
    <citation type="submission" date="2020-04" db="EMBL/GenBank/DDBJ databases">
        <title>Deep metagenomics examines the oral microbiome during advanced dental caries in children, revealing novel taxa and co-occurrences with host molecules.</title>
        <authorList>
            <person name="Baker J.L."/>
            <person name="Morton J.T."/>
            <person name="Dinis M."/>
            <person name="Alvarez R."/>
            <person name="Tran N.C."/>
            <person name="Knight R."/>
            <person name="Edlund A."/>
        </authorList>
    </citation>
    <scope>NUCLEOTIDE SEQUENCE</scope>
    <source>
        <strain evidence="2">JCVI_23_bin.22</strain>
    </source>
</reference>
<feature type="transmembrane region" description="Helical" evidence="1">
    <location>
        <begin position="26"/>
        <end position="47"/>
    </location>
</feature>
<dbReference type="Proteomes" id="UP000721045">
    <property type="component" value="Unassembled WGS sequence"/>
</dbReference>
<accession>A0A930RCS1</accession>
<sequence>MNDIIKKLIACLSDMTVSKNLMFRKIWTFPFLILVVIFGILSVIRILKFQIDFLLLQFLLIELASSMLSSFLYKIFDLSIQNNFVNKFNYDKYVDFFKLQVEKANWLTTVRARNIYQISKGNVAFVQGDFKEAIIQFLGFDDKDKFLFLYQKQVDDHRLLYMKLSLLYLQLNFTELYPEYSYLEDEYRVTNIVDTRIKNIYQAIYDIEIVKRTNDMFETLTFYNKLDKIMYTYYAALNAQLKGEEARTRELFESIAQENPELFYVQEARRYLEES</sequence>
<proteinExistence type="predicted"/>
<dbReference type="AlphaFoldDB" id="A0A930RCS1"/>
<gene>
    <name evidence="2" type="ORF">HXO88_03930</name>
</gene>
<keyword evidence="1" id="KW-1133">Transmembrane helix</keyword>
<name>A0A930RCS1_STRIT</name>
<evidence type="ECO:0000256" key="1">
    <source>
        <dbReference type="SAM" id="Phobius"/>
    </source>
</evidence>